<dbReference type="Pfam" id="PF02347">
    <property type="entry name" value="GDC-P"/>
    <property type="match status" value="1"/>
</dbReference>
<dbReference type="PIRSF" id="PIRSF006815">
    <property type="entry name" value="GcvPA"/>
    <property type="match status" value="1"/>
</dbReference>
<keyword evidence="3" id="KW-0560">Oxidoreductase</keyword>
<dbReference type="InterPro" id="IPR015421">
    <property type="entry name" value="PyrdxlP-dep_Trfase_major"/>
</dbReference>
<evidence type="ECO:0000256" key="4">
    <source>
        <dbReference type="ARBA" id="ARBA00049026"/>
    </source>
</evidence>
<dbReference type="AlphaFoldDB" id="A0A1F4RYM6"/>
<gene>
    <name evidence="6" type="ORF">A2290_08170</name>
</gene>
<accession>A0A1F4RYM6</accession>
<dbReference type="Gene3D" id="3.40.640.10">
    <property type="entry name" value="Type I PLP-dependent aspartate aminotransferase-like (Major domain)"/>
    <property type="match status" value="1"/>
</dbReference>
<dbReference type="PANTHER" id="PTHR42806">
    <property type="entry name" value="GLYCINE CLEAVAGE SYSTEM P-PROTEIN"/>
    <property type="match status" value="1"/>
</dbReference>
<evidence type="ECO:0000256" key="1">
    <source>
        <dbReference type="ARBA" id="ARBA00003788"/>
    </source>
</evidence>
<evidence type="ECO:0000256" key="2">
    <source>
        <dbReference type="ARBA" id="ARBA00012134"/>
    </source>
</evidence>
<feature type="domain" description="Glycine cleavage system P-protein N-terminal" evidence="5">
    <location>
        <begin position="3"/>
        <end position="353"/>
    </location>
</feature>
<comment type="catalytic activity">
    <reaction evidence="4">
        <text>N(6)-[(R)-lipoyl]-L-lysyl-[glycine-cleavage complex H protein] + glycine + H(+) = N(6)-[(R)-S(8)-aminomethyldihydrolipoyl]-L-lysyl-[glycine-cleavage complex H protein] + CO2</text>
        <dbReference type="Rhea" id="RHEA:24304"/>
        <dbReference type="Rhea" id="RHEA-COMP:10494"/>
        <dbReference type="Rhea" id="RHEA-COMP:10495"/>
        <dbReference type="ChEBI" id="CHEBI:15378"/>
        <dbReference type="ChEBI" id="CHEBI:16526"/>
        <dbReference type="ChEBI" id="CHEBI:57305"/>
        <dbReference type="ChEBI" id="CHEBI:83099"/>
        <dbReference type="ChEBI" id="CHEBI:83143"/>
        <dbReference type="EC" id="1.4.4.2"/>
    </reaction>
</comment>
<dbReference type="GO" id="GO:0009116">
    <property type="term" value="P:nucleoside metabolic process"/>
    <property type="evidence" value="ECO:0007669"/>
    <property type="project" value="InterPro"/>
</dbReference>
<dbReference type="PANTHER" id="PTHR42806:SF1">
    <property type="entry name" value="GLYCINE DEHYDROGENASE (DECARBOXYLATING)"/>
    <property type="match status" value="1"/>
</dbReference>
<dbReference type="EC" id="1.4.4.2" evidence="2"/>
<protein>
    <recommendedName>
        <fullName evidence="2">glycine dehydrogenase (aminomethyl-transferring)</fullName>
        <ecNumber evidence="2">1.4.4.2</ecNumber>
    </recommendedName>
</protein>
<dbReference type="GO" id="GO:0004375">
    <property type="term" value="F:glycine dehydrogenase (decarboxylating) activity"/>
    <property type="evidence" value="ECO:0007669"/>
    <property type="project" value="UniProtKB-EC"/>
</dbReference>
<evidence type="ECO:0000313" key="6">
    <source>
        <dbReference type="EMBL" id="OGC13295.1"/>
    </source>
</evidence>
<dbReference type="InterPro" id="IPR023010">
    <property type="entry name" value="GcvPA"/>
</dbReference>
<dbReference type="Gene3D" id="3.90.1150.10">
    <property type="entry name" value="Aspartate Aminotransferase, domain 1"/>
    <property type="match status" value="1"/>
</dbReference>
<organism evidence="6 7">
    <name type="scientific">candidate division WOR-1 bacterium RIFOXYB2_FULL_36_35</name>
    <dbReference type="NCBI Taxonomy" id="1802578"/>
    <lineage>
        <taxon>Bacteria</taxon>
        <taxon>Bacillati</taxon>
        <taxon>Saganbacteria</taxon>
    </lineage>
</organism>
<comment type="caution">
    <text evidence="6">The sequence shown here is derived from an EMBL/GenBank/DDBJ whole genome shotgun (WGS) entry which is preliminary data.</text>
</comment>
<dbReference type="Proteomes" id="UP000177905">
    <property type="component" value="Unassembled WGS sequence"/>
</dbReference>
<name>A0A1F4RYM6_UNCSA</name>
<comment type="function">
    <text evidence="1">The glycine cleavage system catalyzes the degradation of glycine. The P protein binds the alpha-amino group of glycine through its pyridoxal phosphate cofactor; CO(2) is released and the remaining methylamine moiety is then transferred to the lipoamide cofactor of the H protein.</text>
</comment>
<reference evidence="6 7" key="1">
    <citation type="journal article" date="2016" name="Nat. Commun.">
        <title>Thousands of microbial genomes shed light on interconnected biogeochemical processes in an aquifer system.</title>
        <authorList>
            <person name="Anantharaman K."/>
            <person name="Brown C.T."/>
            <person name="Hug L.A."/>
            <person name="Sharon I."/>
            <person name="Castelle C.J."/>
            <person name="Probst A.J."/>
            <person name="Thomas B.C."/>
            <person name="Singh A."/>
            <person name="Wilkins M.J."/>
            <person name="Karaoz U."/>
            <person name="Brodie E.L."/>
            <person name="Williams K.H."/>
            <person name="Hubbard S.S."/>
            <person name="Banfield J.F."/>
        </authorList>
    </citation>
    <scope>NUCLEOTIDE SEQUENCE [LARGE SCALE GENOMIC DNA]</scope>
</reference>
<evidence type="ECO:0000313" key="7">
    <source>
        <dbReference type="Proteomes" id="UP000177905"/>
    </source>
</evidence>
<evidence type="ECO:0000256" key="3">
    <source>
        <dbReference type="ARBA" id="ARBA00023002"/>
    </source>
</evidence>
<dbReference type="SUPFAM" id="SSF53383">
    <property type="entry name" value="PLP-dependent transferases"/>
    <property type="match status" value="1"/>
</dbReference>
<dbReference type="GO" id="GO:0006546">
    <property type="term" value="P:glycine catabolic process"/>
    <property type="evidence" value="ECO:0007669"/>
    <property type="project" value="InterPro"/>
</dbReference>
<evidence type="ECO:0000259" key="5">
    <source>
        <dbReference type="Pfam" id="PF02347"/>
    </source>
</evidence>
<dbReference type="InterPro" id="IPR049315">
    <property type="entry name" value="GDC-P_N"/>
</dbReference>
<proteinExistence type="predicted"/>
<dbReference type="EMBL" id="MEUA01000059">
    <property type="protein sequence ID" value="OGC13295.1"/>
    <property type="molecule type" value="Genomic_DNA"/>
</dbReference>
<dbReference type="InterPro" id="IPR015422">
    <property type="entry name" value="PyrdxlP-dep_Trfase_small"/>
</dbReference>
<dbReference type="InterPro" id="IPR015424">
    <property type="entry name" value="PyrdxlP-dep_Trfase"/>
</dbReference>
<sequence>MKNFFKDIPDVALLKDPLPLPKPLSDMALLCELEEISKKNNPVLNFLGGGIYPHFIPSAVKQLISRGEFYTAYTPYQAEASQGTLQAIFEYQSKICSLYGMEVANASMYDGATAMTEGAFMACRITKRREIVISKAVNPRYREVLKTYSRGADLQVREIDFDLKTGQAIPPGLNENSSCYIIQQPNFFGCIEEVKDLADKIHSNGSIFITVADPISLGILKAPGDYGADIVAGEGQSLGLPQNFGGPLLGILATKEKYLRQIPGRLVSQTVDLEGKTGYILTLQAREQHIRRDKAASNICSNEALCALAACIYLSLLGGEGIRQIALLCLQKSTYLKKKLGSVFTAPTFKEFVADVKSGGIELGQFYPQLKGKRLLCVTELYFKKLLDEFAAKQ</sequence>
<dbReference type="CDD" id="cd00613">
    <property type="entry name" value="GDC-P"/>
    <property type="match status" value="1"/>
</dbReference>
<dbReference type="InterPro" id="IPR020581">
    <property type="entry name" value="GDC_P"/>
</dbReference>
<dbReference type="NCBIfam" id="NF001696">
    <property type="entry name" value="PRK00451.1"/>
    <property type="match status" value="1"/>
</dbReference>